<gene>
    <name evidence="2" type="ordered locus">Desaci_4633</name>
</gene>
<dbReference type="OrthoDB" id="282803at2"/>
<dbReference type="KEGG" id="dai:Desaci_4633"/>
<feature type="transmembrane region" description="Helical" evidence="1">
    <location>
        <begin position="12"/>
        <end position="33"/>
    </location>
</feature>
<dbReference type="InterPro" id="IPR032820">
    <property type="entry name" value="ATPase_put"/>
</dbReference>
<accession>I4DCE4</accession>
<dbReference type="HOGENOM" id="CLU_137927_8_0_9"/>
<name>I4DCE4_DESAJ</name>
<dbReference type="EMBL" id="CP003639">
    <property type="protein sequence ID" value="AFM43468.1"/>
    <property type="molecule type" value="Genomic_DNA"/>
</dbReference>
<dbReference type="eggNOG" id="ENOG502ZEWZ">
    <property type="taxonomic scope" value="Bacteria"/>
</dbReference>
<keyword evidence="3" id="KW-1185">Reference proteome</keyword>
<protein>
    <submittedName>
        <fullName evidence="2">Putative F0F1-ATPase subunit (ATPase_gene1)</fullName>
    </submittedName>
</protein>
<reference evidence="2 3" key="1">
    <citation type="journal article" date="2012" name="J. Bacteriol.">
        <title>Complete genome sequences of Desulfosporosinus orientis DSM765T, Desulfosporosinus youngiae DSM17734T, Desulfosporosinus meridiei DSM13257T, and Desulfosporosinus acidiphilus DSM22704T.</title>
        <authorList>
            <person name="Pester M."/>
            <person name="Brambilla E."/>
            <person name="Alazard D."/>
            <person name="Rattei T."/>
            <person name="Weinmaier T."/>
            <person name="Han J."/>
            <person name="Lucas S."/>
            <person name="Lapidus A."/>
            <person name="Cheng J.F."/>
            <person name="Goodwin L."/>
            <person name="Pitluck S."/>
            <person name="Peters L."/>
            <person name="Ovchinnikova G."/>
            <person name="Teshima H."/>
            <person name="Detter J.C."/>
            <person name="Han C.S."/>
            <person name="Tapia R."/>
            <person name="Land M.L."/>
            <person name="Hauser L."/>
            <person name="Kyrpides N.C."/>
            <person name="Ivanova N.N."/>
            <person name="Pagani I."/>
            <person name="Huntmann M."/>
            <person name="Wei C.L."/>
            <person name="Davenport K.W."/>
            <person name="Daligault H."/>
            <person name="Chain P.S."/>
            <person name="Chen A."/>
            <person name="Mavromatis K."/>
            <person name="Markowitz V."/>
            <person name="Szeto E."/>
            <person name="Mikhailova N."/>
            <person name="Pati A."/>
            <person name="Wagner M."/>
            <person name="Woyke T."/>
            <person name="Ollivier B."/>
            <person name="Klenk H.P."/>
            <person name="Spring S."/>
            <person name="Loy A."/>
        </authorList>
    </citation>
    <scope>NUCLEOTIDE SEQUENCE [LARGE SCALE GENOMIC DNA]</scope>
    <source>
        <strain evidence="3">DSM 22704 / JCM 16185 / SJ4</strain>
    </source>
</reference>
<dbReference type="Proteomes" id="UP000002892">
    <property type="component" value="Chromosome"/>
</dbReference>
<keyword evidence="1" id="KW-0472">Membrane</keyword>
<keyword evidence="1" id="KW-1133">Transmembrane helix</keyword>
<evidence type="ECO:0000313" key="3">
    <source>
        <dbReference type="Proteomes" id="UP000002892"/>
    </source>
</evidence>
<evidence type="ECO:0000313" key="2">
    <source>
        <dbReference type="EMBL" id="AFM43468.1"/>
    </source>
</evidence>
<keyword evidence="1" id="KW-0812">Transmembrane</keyword>
<proteinExistence type="predicted"/>
<dbReference type="STRING" id="646529.Desaci_4633"/>
<feature type="transmembrane region" description="Helical" evidence="1">
    <location>
        <begin position="45"/>
        <end position="66"/>
    </location>
</feature>
<sequence>MAGNLKAWQKALAIGSSIATTLAGLVGGGFFLGRYLDARWDTQPILTIGLMLTGLVLGASYLVITLKEWMTDDKK</sequence>
<dbReference type="Pfam" id="PF09527">
    <property type="entry name" value="ATPase_gene1"/>
    <property type="match status" value="1"/>
</dbReference>
<dbReference type="AlphaFoldDB" id="I4DCE4"/>
<organism evidence="2 3">
    <name type="scientific">Desulfosporosinus acidiphilus (strain DSM 22704 / JCM 16185 / SJ4)</name>
    <dbReference type="NCBI Taxonomy" id="646529"/>
    <lineage>
        <taxon>Bacteria</taxon>
        <taxon>Bacillati</taxon>
        <taxon>Bacillota</taxon>
        <taxon>Clostridia</taxon>
        <taxon>Eubacteriales</taxon>
        <taxon>Desulfitobacteriaceae</taxon>
        <taxon>Desulfosporosinus</taxon>
    </lineage>
</organism>
<evidence type="ECO:0000256" key="1">
    <source>
        <dbReference type="SAM" id="Phobius"/>
    </source>
</evidence>
<dbReference type="RefSeq" id="WP_014829448.1">
    <property type="nucleotide sequence ID" value="NC_018068.1"/>
</dbReference>